<feature type="region of interest" description="Disordered" evidence="1">
    <location>
        <begin position="74"/>
        <end position="116"/>
    </location>
</feature>
<dbReference type="AlphaFoldDB" id="A0A0J6I3L4"/>
<dbReference type="EMBL" id="DS268109">
    <property type="protein sequence ID" value="KMM65967.1"/>
    <property type="molecule type" value="Genomic_DNA"/>
</dbReference>
<protein>
    <submittedName>
        <fullName evidence="2">Uncharacterized protein</fullName>
    </submittedName>
</protein>
<sequence>MHTLLRYKPCEECCTEYRVSVHQSRLVIPLCEETFFGKGAPGLLFRKALFLASLALLRESYPVHETAELVPRLKSHAREQTQRSTTIMTTDRTKDFLSTPHGQKDPKRKSHTRGSI</sequence>
<reference evidence="3" key="3">
    <citation type="journal article" date="2010" name="Genome Res.">
        <title>Population genomic sequencing of Coccidioides fungi reveals recent hybridization and transposon control.</title>
        <authorList>
            <person name="Neafsey D.E."/>
            <person name="Barker B.M."/>
            <person name="Sharpton T.J."/>
            <person name="Stajich J.E."/>
            <person name="Park D.J."/>
            <person name="Whiston E."/>
            <person name="Hung C.-Y."/>
            <person name="McMahan C."/>
            <person name="White J."/>
            <person name="Sykes S."/>
            <person name="Heiman D."/>
            <person name="Young S."/>
            <person name="Zeng Q."/>
            <person name="Abouelleil A."/>
            <person name="Aftuck L."/>
            <person name="Bessette D."/>
            <person name="Brown A."/>
            <person name="FitzGerald M."/>
            <person name="Lui A."/>
            <person name="Macdonald J.P."/>
            <person name="Priest M."/>
            <person name="Orbach M.J."/>
            <person name="Galgiani J.N."/>
            <person name="Kirkland T.N."/>
            <person name="Cole G.T."/>
            <person name="Birren B.W."/>
            <person name="Henn M.R."/>
            <person name="Taylor J.W."/>
            <person name="Rounsley S.D."/>
        </authorList>
    </citation>
    <scope>NUCLEOTIDE SEQUENCE [LARGE SCALE GENOMIC DNA]</scope>
    <source>
        <strain evidence="3">RMSCC 3488</strain>
    </source>
</reference>
<dbReference type="VEuPathDB" id="FungiDB:CPAG_02308"/>
<gene>
    <name evidence="2" type="ORF">CPAG_02308</name>
</gene>
<evidence type="ECO:0000313" key="3">
    <source>
        <dbReference type="Proteomes" id="UP000054567"/>
    </source>
</evidence>
<evidence type="ECO:0000256" key="1">
    <source>
        <dbReference type="SAM" id="MobiDB-lite"/>
    </source>
</evidence>
<feature type="compositionally biased region" description="Basic residues" evidence="1">
    <location>
        <begin position="106"/>
        <end position="116"/>
    </location>
</feature>
<reference evidence="3" key="2">
    <citation type="journal article" date="2009" name="Genome Res.">
        <title>Comparative genomic analyses of the human fungal pathogens Coccidioides and their relatives.</title>
        <authorList>
            <person name="Sharpton T.J."/>
            <person name="Stajich J.E."/>
            <person name="Rounsley S.D."/>
            <person name="Gardner M.J."/>
            <person name="Wortman J.R."/>
            <person name="Jordar V.S."/>
            <person name="Maiti R."/>
            <person name="Kodira C.D."/>
            <person name="Neafsey D.E."/>
            <person name="Zeng Q."/>
            <person name="Hung C.-Y."/>
            <person name="McMahan C."/>
            <person name="Muszewska A."/>
            <person name="Grynberg M."/>
            <person name="Mandel M.A."/>
            <person name="Kellner E.M."/>
            <person name="Barker B.M."/>
            <person name="Galgiani J.N."/>
            <person name="Orbach M.J."/>
            <person name="Kirkland T.N."/>
            <person name="Cole G.T."/>
            <person name="Henn M.R."/>
            <person name="Birren B.W."/>
            <person name="Taylor J.W."/>
        </authorList>
    </citation>
    <scope>NUCLEOTIDE SEQUENCE [LARGE SCALE GENOMIC DNA]</scope>
    <source>
        <strain evidence="3">RMSCC 3488</strain>
    </source>
</reference>
<reference evidence="2 3" key="1">
    <citation type="submission" date="2007-06" db="EMBL/GenBank/DDBJ databases">
        <title>The Genome Sequence of Coccidioides posadasii RMSCC_3488.</title>
        <authorList>
            <consortium name="Coccidioides Genome Resources Consortium"/>
            <consortium name="The Broad Institute Genome Sequencing Platform"/>
            <person name="Henn M.R."/>
            <person name="Sykes S."/>
            <person name="Young S."/>
            <person name="Jaffe D."/>
            <person name="Berlin A."/>
            <person name="Alvarez P."/>
            <person name="Butler J."/>
            <person name="Gnerre S."/>
            <person name="Grabherr M."/>
            <person name="Mauceli E."/>
            <person name="Brockman W."/>
            <person name="Kodira C."/>
            <person name="Alvarado L."/>
            <person name="Zeng Q."/>
            <person name="Crawford M."/>
            <person name="Antoine C."/>
            <person name="Devon K."/>
            <person name="Galgiani J."/>
            <person name="Orsborn K."/>
            <person name="Lewis M.L."/>
            <person name="Nusbaum C."/>
            <person name="Galagan J."/>
            <person name="Birren B."/>
        </authorList>
    </citation>
    <scope>NUCLEOTIDE SEQUENCE [LARGE SCALE GENOMIC DNA]</scope>
    <source>
        <strain evidence="2 3">RMSCC 3488</strain>
    </source>
</reference>
<dbReference type="Proteomes" id="UP000054567">
    <property type="component" value="Unassembled WGS sequence"/>
</dbReference>
<proteinExistence type="predicted"/>
<organism evidence="2 3">
    <name type="scientific">Coccidioides posadasii RMSCC 3488</name>
    <dbReference type="NCBI Taxonomy" id="454284"/>
    <lineage>
        <taxon>Eukaryota</taxon>
        <taxon>Fungi</taxon>
        <taxon>Dikarya</taxon>
        <taxon>Ascomycota</taxon>
        <taxon>Pezizomycotina</taxon>
        <taxon>Eurotiomycetes</taxon>
        <taxon>Eurotiomycetidae</taxon>
        <taxon>Onygenales</taxon>
        <taxon>Onygenaceae</taxon>
        <taxon>Coccidioides</taxon>
    </lineage>
</organism>
<evidence type="ECO:0000313" key="2">
    <source>
        <dbReference type="EMBL" id="KMM65967.1"/>
    </source>
</evidence>
<name>A0A0J6I3L4_COCPO</name>
<accession>A0A0J6I3L4</accession>